<dbReference type="PANTHER" id="PTHR21705:SF11">
    <property type="entry name" value="FHIP FAMILY PROTEIN CG3558"/>
    <property type="match status" value="1"/>
</dbReference>
<feature type="coiled-coil region" evidence="1">
    <location>
        <begin position="45"/>
        <end position="72"/>
    </location>
</feature>
<keyword evidence="4" id="KW-1185">Reference proteome</keyword>
<feature type="compositionally biased region" description="Acidic residues" evidence="2">
    <location>
        <begin position="962"/>
        <end position="976"/>
    </location>
</feature>
<feature type="compositionally biased region" description="Polar residues" evidence="2">
    <location>
        <begin position="818"/>
        <end position="829"/>
    </location>
</feature>
<feature type="non-terminal residue" evidence="3">
    <location>
        <position position="1042"/>
    </location>
</feature>
<reference evidence="3" key="1">
    <citation type="journal article" date="2020" name="bioRxiv">
        <title>Whole genome comparisons of ergot fungi reveals the divergence and evolution of species within the genus Claviceps are the result of varying mechanisms driving genome evolution and host range expansion.</title>
        <authorList>
            <person name="Wyka S.A."/>
            <person name="Mondo S.J."/>
            <person name="Liu M."/>
            <person name="Dettman J."/>
            <person name="Nalam V."/>
            <person name="Broders K.D."/>
        </authorList>
    </citation>
    <scope>NUCLEOTIDE SEQUENCE</scope>
    <source>
        <strain evidence="3">CCC 602</strain>
    </source>
</reference>
<feature type="compositionally biased region" description="Acidic residues" evidence="2">
    <location>
        <begin position="934"/>
        <end position="950"/>
    </location>
</feature>
<gene>
    <name evidence="3" type="ORF">E4U43_002639</name>
</gene>
<feature type="region of interest" description="Disordered" evidence="2">
    <location>
        <begin position="729"/>
        <end position="763"/>
    </location>
</feature>
<evidence type="ECO:0000256" key="2">
    <source>
        <dbReference type="SAM" id="MobiDB-lite"/>
    </source>
</evidence>
<feature type="region of interest" description="Disordered" evidence="2">
    <location>
        <begin position="1"/>
        <end position="22"/>
    </location>
</feature>
<feature type="compositionally biased region" description="Basic and acidic residues" evidence="2">
    <location>
        <begin position="13"/>
        <end position="22"/>
    </location>
</feature>
<proteinExistence type="predicted"/>
<comment type="caution">
    <text evidence="3">The sequence shown here is derived from an EMBL/GenBank/DDBJ whole genome shotgun (WGS) entry which is preliminary data.</text>
</comment>
<name>A0A9P7N6L1_9HYPO</name>
<feature type="region of interest" description="Disordered" evidence="2">
    <location>
        <begin position="794"/>
        <end position="835"/>
    </location>
</feature>
<dbReference type="Proteomes" id="UP000748025">
    <property type="component" value="Unassembled WGS sequence"/>
</dbReference>
<dbReference type="InterPro" id="IPR016024">
    <property type="entry name" value="ARM-type_fold"/>
</dbReference>
<dbReference type="Pfam" id="PF10257">
    <property type="entry name" value="RAI16-like"/>
    <property type="match status" value="1"/>
</dbReference>
<dbReference type="EMBL" id="SRPW01001953">
    <property type="protein sequence ID" value="KAG5997409.1"/>
    <property type="molecule type" value="Genomic_DNA"/>
</dbReference>
<evidence type="ECO:0000256" key="1">
    <source>
        <dbReference type="SAM" id="Coils"/>
    </source>
</evidence>
<protein>
    <submittedName>
        <fullName evidence="3">Uncharacterized protein</fullName>
    </submittedName>
</protein>
<feature type="compositionally biased region" description="Basic and acidic residues" evidence="2">
    <location>
        <begin position="977"/>
        <end position="990"/>
    </location>
</feature>
<accession>A0A9P7N6L1</accession>
<evidence type="ECO:0000313" key="3">
    <source>
        <dbReference type="EMBL" id="KAG5997409.1"/>
    </source>
</evidence>
<dbReference type="SUPFAM" id="SSF48371">
    <property type="entry name" value="ARM repeat"/>
    <property type="match status" value="1"/>
</dbReference>
<dbReference type="AlphaFoldDB" id="A0A9P7N6L1"/>
<dbReference type="InterPro" id="IPR019384">
    <property type="entry name" value="FHIP"/>
</dbReference>
<dbReference type="OrthoDB" id="5350595at2759"/>
<organism evidence="3 4">
    <name type="scientific">Claviceps pusilla</name>
    <dbReference type="NCBI Taxonomy" id="123648"/>
    <lineage>
        <taxon>Eukaryota</taxon>
        <taxon>Fungi</taxon>
        <taxon>Dikarya</taxon>
        <taxon>Ascomycota</taxon>
        <taxon>Pezizomycotina</taxon>
        <taxon>Sordariomycetes</taxon>
        <taxon>Hypocreomycetidae</taxon>
        <taxon>Hypocreales</taxon>
        <taxon>Clavicipitaceae</taxon>
        <taxon>Claviceps</taxon>
    </lineage>
</organism>
<sequence>WSRLLSPLAASSPRKDQAKDPAKRLHRFEKEYAKLLSTWRTSSNLSRDSEAAETLEIRLQELTNILSDESRRPLPHPCIQYASIKQIYVPIGKIATTSYNEWIIKEAVLLFATLIESEEEAFVENPTFSASLTNLLVRITGVNSVRLGLDTESRVVELAFNITTKIRLDPAILPAWFKTPLPKSNAHAGRDLTERDRFAGRTQRVDFPLFYILMDYIHHEGKVGDFARTGLLYIIEAASSSVALEQWIVESDLSTLMATGLGALYSQLSRKLVIDHLPHDLPPILALSDYEHPASNYEIVSSCSPEFQSHLETFLSHLLFWQDVLNHCRSVEVKSTLLEHFQVIFLQQLLYPSLLESSDIDGGSSVAVLTYLRRILESLDHPDMINLILHYLLALPDAISPNKKPSRSSVSEARKRKSMDLTKMMAARAEEPATPLLFNLVDLILSCLRSRNQQTIHVTLQLVSAILKRHHRYAVFTLLRTDLLPSDATHRTAGAHEQEVDYLVSLAGAIGGKTNFDDAYANILKDTMARVESHPCSFRMMIPRVSTNGVKLPNPPPEKNMPGAPREVREHTLRPDDPLLNVILDLLETFFLNSVETNLSVSETIVDLAICGYMNIEGWLSRDPATYSYAETEDEEDLDEHDYETSVASEVAEPAQQTDDSTFGEKTFDEAQRLRSIQRCRSKPKWTESQLPRILQVLKRLGDQVASYKRTIPRFNDLLEQRRDAFQTAESMLDGPSPTPLPPPPPPKMRRVMSSGPGTPERLHMDDAFRAASPPRPSALEGFAQRLLSELGTTAPSSRSVSPKHRQEHARIPGALSTPGSYPSGTEPMTPNAFRVPPKEWPLSYGGGGGGETLDAVRRGNVRSFSSGAVTAASIGPSFEERDMVAESQASAFAAFDQSILSRRVGLPDESLKPIPLDLTRKAEGGDVGKDQGQDGDDGQGQEHDEEQEQEKEQAQGQAQEQESESEPQPDQEQQPDQDKRGDDGEDARSDTPAPTDPRKAHEGTVSVSHLLTNIIIFQSFLLELASLMQVRASLFSEVRYA</sequence>
<feature type="compositionally biased region" description="Pro residues" evidence="2">
    <location>
        <begin position="737"/>
        <end position="747"/>
    </location>
</feature>
<feature type="region of interest" description="Disordered" evidence="2">
    <location>
        <begin position="909"/>
        <end position="1003"/>
    </location>
</feature>
<dbReference type="PANTHER" id="PTHR21705">
    <property type="entry name" value="RAI16 PROTEIN-RELATED"/>
    <property type="match status" value="1"/>
</dbReference>
<evidence type="ECO:0000313" key="4">
    <source>
        <dbReference type="Proteomes" id="UP000748025"/>
    </source>
</evidence>
<keyword evidence="1" id="KW-0175">Coiled coil</keyword>
<feature type="compositionally biased region" description="Low complexity" evidence="2">
    <location>
        <begin position="1"/>
        <end position="12"/>
    </location>
</feature>
<feature type="compositionally biased region" description="Basic and acidic residues" evidence="2">
    <location>
        <begin position="919"/>
        <end position="933"/>
    </location>
</feature>